<keyword evidence="1" id="KW-0812">Transmembrane</keyword>
<keyword evidence="1" id="KW-1133">Transmembrane helix</keyword>
<evidence type="ECO:0000256" key="1">
    <source>
        <dbReference type="SAM" id="Phobius"/>
    </source>
</evidence>
<name>A0ABM9PCR2_9FLAO</name>
<feature type="transmembrane region" description="Helical" evidence="1">
    <location>
        <begin position="108"/>
        <end position="127"/>
    </location>
</feature>
<dbReference type="RefSeq" id="WP_348717428.1">
    <property type="nucleotide sequence ID" value="NZ_CAXJIO010000012.1"/>
</dbReference>
<accession>A0ABM9PCR2</accession>
<organism evidence="2 3">
    <name type="scientific">Tenacibaculum polynesiense</name>
    <dbReference type="NCBI Taxonomy" id="3137857"/>
    <lineage>
        <taxon>Bacteria</taxon>
        <taxon>Pseudomonadati</taxon>
        <taxon>Bacteroidota</taxon>
        <taxon>Flavobacteriia</taxon>
        <taxon>Flavobacteriales</taxon>
        <taxon>Flavobacteriaceae</taxon>
        <taxon>Tenacibaculum</taxon>
    </lineage>
</organism>
<protein>
    <submittedName>
        <fullName evidence="2">Uncharacterized protein</fullName>
    </submittedName>
</protein>
<dbReference type="EMBL" id="CAXJIO010000012">
    <property type="protein sequence ID" value="CAL2103291.1"/>
    <property type="molecule type" value="Genomic_DNA"/>
</dbReference>
<proteinExistence type="predicted"/>
<sequence length="137" mass="15918">MGENKHIEELDAFTKKYMKELDVKEPSIDFTANIMQSILQTENAEVFKATPLISKKVWGVLLTILVVSIVYVSRGTSLNWVKMPKKVLDYIPQVQMPNLFENISISNTVLYVSFLFTVMIFLQIFFLKDHFTKKYNT</sequence>
<reference evidence="2 3" key="1">
    <citation type="submission" date="2024-05" db="EMBL/GenBank/DDBJ databases">
        <authorList>
            <person name="Duchaud E."/>
        </authorList>
    </citation>
    <scope>NUCLEOTIDE SEQUENCE [LARGE SCALE GENOMIC DNA]</scope>
    <source>
        <strain evidence="2">Ena-SAMPLE-TAB-13-05-2024-13:56:06:370-140308</strain>
    </source>
</reference>
<keyword evidence="1" id="KW-0472">Membrane</keyword>
<gene>
    <name evidence="2" type="ORF">T190423A01A_30405</name>
</gene>
<comment type="caution">
    <text evidence="2">The sequence shown here is derived from an EMBL/GenBank/DDBJ whole genome shotgun (WGS) entry which is preliminary data.</text>
</comment>
<feature type="transmembrane region" description="Helical" evidence="1">
    <location>
        <begin position="57"/>
        <end position="74"/>
    </location>
</feature>
<evidence type="ECO:0000313" key="3">
    <source>
        <dbReference type="Proteomes" id="UP001497527"/>
    </source>
</evidence>
<keyword evidence="3" id="KW-1185">Reference proteome</keyword>
<dbReference type="Proteomes" id="UP001497527">
    <property type="component" value="Unassembled WGS sequence"/>
</dbReference>
<evidence type="ECO:0000313" key="2">
    <source>
        <dbReference type="EMBL" id="CAL2103291.1"/>
    </source>
</evidence>